<comment type="caution">
    <text evidence="4">The sequence shown here is derived from an EMBL/GenBank/DDBJ whole genome shotgun (WGS) entry which is preliminary data.</text>
</comment>
<comment type="similarity">
    <text evidence="1 2">Belongs to the casein kinase 2 subunit beta family.</text>
</comment>
<evidence type="ECO:0000313" key="4">
    <source>
        <dbReference type="EMBL" id="KAL3807485.1"/>
    </source>
</evidence>
<dbReference type="InterPro" id="IPR000704">
    <property type="entry name" value="Casein_kinase_II_reg-sub"/>
</dbReference>
<dbReference type="Pfam" id="PF01214">
    <property type="entry name" value="CK_II_beta"/>
    <property type="match status" value="1"/>
</dbReference>
<dbReference type="InterPro" id="IPR035991">
    <property type="entry name" value="Casein_kinase_II_beta-like"/>
</dbReference>
<dbReference type="Gene3D" id="2.20.25.20">
    <property type="match status" value="1"/>
</dbReference>
<gene>
    <name evidence="4" type="ORF">ACHAXA_011081</name>
</gene>
<organism evidence="4 5">
    <name type="scientific">Cyclostephanos tholiformis</name>
    <dbReference type="NCBI Taxonomy" id="382380"/>
    <lineage>
        <taxon>Eukaryota</taxon>
        <taxon>Sar</taxon>
        <taxon>Stramenopiles</taxon>
        <taxon>Ochrophyta</taxon>
        <taxon>Bacillariophyta</taxon>
        <taxon>Coscinodiscophyceae</taxon>
        <taxon>Thalassiosirophycidae</taxon>
        <taxon>Stephanodiscales</taxon>
        <taxon>Stephanodiscaceae</taxon>
        <taxon>Cyclostephanos</taxon>
    </lineage>
</organism>
<dbReference type="PANTHER" id="PTHR11740">
    <property type="entry name" value="CASEIN KINASE II SUBUNIT BETA"/>
    <property type="match status" value="1"/>
</dbReference>
<dbReference type="EMBL" id="JALLPB020000624">
    <property type="protein sequence ID" value="KAL3807485.1"/>
    <property type="molecule type" value="Genomic_DNA"/>
</dbReference>
<proteinExistence type="inferred from homology"/>
<evidence type="ECO:0000256" key="3">
    <source>
        <dbReference type="SAM" id="MobiDB-lite"/>
    </source>
</evidence>
<protein>
    <recommendedName>
        <fullName evidence="2">Casein kinase II subunit beta</fullName>
        <shortName evidence="2">CK II beta</shortName>
    </recommendedName>
</protein>
<evidence type="ECO:0000313" key="5">
    <source>
        <dbReference type="Proteomes" id="UP001530377"/>
    </source>
</evidence>
<dbReference type="PANTHER" id="PTHR11740:SF0">
    <property type="entry name" value="CASEIN KINASE II SUBUNIT BETA"/>
    <property type="match status" value="1"/>
</dbReference>
<dbReference type="InterPro" id="IPR016149">
    <property type="entry name" value="Casein_kin_II_reg-sub_N"/>
</dbReference>
<dbReference type="FunFam" id="2.20.25.20:FF:000001">
    <property type="entry name" value="Casein kinase II subunit beta"/>
    <property type="match status" value="1"/>
</dbReference>
<dbReference type="Gene3D" id="1.10.1820.10">
    <property type="entry name" value="protein kinase ck2 holoenzyme, chain C, domain 1"/>
    <property type="match status" value="1"/>
</dbReference>
<dbReference type="SMART" id="SM01085">
    <property type="entry name" value="CK_II_beta"/>
    <property type="match status" value="1"/>
</dbReference>
<keyword evidence="5" id="KW-1185">Reference proteome</keyword>
<dbReference type="Proteomes" id="UP001530377">
    <property type="component" value="Unassembled WGS sequence"/>
</dbReference>
<dbReference type="SUPFAM" id="SSF57798">
    <property type="entry name" value="Casein kinase II beta subunit"/>
    <property type="match status" value="1"/>
</dbReference>
<dbReference type="GO" id="GO:0005956">
    <property type="term" value="C:protein kinase CK2 complex"/>
    <property type="evidence" value="ECO:0007669"/>
    <property type="project" value="UniProtKB-UniRule"/>
</dbReference>
<dbReference type="PRINTS" id="PR00472">
    <property type="entry name" value="CASNKINASEII"/>
</dbReference>
<feature type="compositionally biased region" description="Acidic residues" evidence="3">
    <location>
        <begin position="310"/>
        <end position="321"/>
    </location>
</feature>
<feature type="compositionally biased region" description="Basic and acidic residues" evidence="3">
    <location>
        <begin position="334"/>
        <end position="345"/>
    </location>
</feature>
<dbReference type="AlphaFoldDB" id="A0ABD3R3S9"/>
<evidence type="ECO:0000256" key="1">
    <source>
        <dbReference type="ARBA" id="ARBA00006941"/>
    </source>
</evidence>
<evidence type="ECO:0000256" key="2">
    <source>
        <dbReference type="RuleBase" id="RU361268"/>
    </source>
</evidence>
<sequence>MSYNEDSSASGHEPWIHWFCGLKGHEMFCHVERAFIEDGFNLYGLRACVSNYSDCLDLILDRIGQEDSEDSHLTQSACTLYGLIHARYIVTTHGLDSMYNKYAVKEFGVCPLIQCNGQPVLPVGLRDEFGIDTAKVFCPKCKNVYHPPPSRSSSRASSISGSNGGGGVGAVDGAAFGTTFPHLFLMTFNNLVPEPLQPDSAYVPRVFGFRVHRSAHQGSGGGGIVGGYLGNGRRVGGSSSYAQRSIANMTSTRVAGGGSHGGNGVPMQEISNEKEEKVRGVEDSGMGAADEVVTTSPKPSKKADSGNDGEQAEEAEEEDREDCAIDKMATANEVNRKREKGDNSDRSSNSSKRQRRSIEAVT</sequence>
<feature type="compositionally biased region" description="Gly residues" evidence="3">
    <location>
        <begin position="255"/>
        <end position="264"/>
    </location>
</feature>
<feature type="compositionally biased region" description="Basic and acidic residues" evidence="3">
    <location>
        <begin position="271"/>
        <end position="282"/>
    </location>
</feature>
<reference evidence="4 5" key="1">
    <citation type="submission" date="2024-10" db="EMBL/GenBank/DDBJ databases">
        <title>Updated reference genomes for cyclostephanoid diatoms.</title>
        <authorList>
            <person name="Roberts W.R."/>
            <person name="Alverson A.J."/>
        </authorList>
    </citation>
    <scope>NUCLEOTIDE SEQUENCE [LARGE SCALE GENOMIC DNA]</scope>
    <source>
        <strain evidence="4 5">AJA228-03</strain>
    </source>
</reference>
<accession>A0ABD3R3S9</accession>
<feature type="region of interest" description="Disordered" evidence="3">
    <location>
        <begin position="252"/>
        <end position="362"/>
    </location>
</feature>
<name>A0ABD3R3S9_9STRA</name>
<dbReference type="FunFam" id="1.10.1820.10:FF:000008">
    <property type="entry name" value="Casein kinase II subunit beta"/>
    <property type="match status" value="1"/>
</dbReference>
<comment type="subunit">
    <text evidence="2">Tetramer of two alpha and two beta subunits.</text>
</comment>